<dbReference type="AlphaFoldDB" id="A0A7V8E9E9"/>
<feature type="transmembrane region" description="Helical" evidence="1">
    <location>
        <begin position="9"/>
        <end position="32"/>
    </location>
</feature>
<feature type="transmembrane region" description="Helical" evidence="1">
    <location>
        <begin position="52"/>
        <end position="73"/>
    </location>
</feature>
<organism evidence="2 3">
    <name type="scientific">Pseudomonas putida</name>
    <name type="common">Arthrobacter siderocapsulatus</name>
    <dbReference type="NCBI Taxonomy" id="303"/>
    <lineage>
        <taxon>Bacteria</taxon>
        <taxon>Pseudomonadati</taxon>
        <taxon>Pseudomonadota</taxon>
        <taxon>Gammaproteobacteria</taxon>
        <taxon>Pseudomonadales</taxon>
        <taxon>Pseudomonadaceae</taxon>
        <taxon>Pseudomonas</taxon>
    </lineage>
</organism>
<comment type="caution">
    <text evidence="2">The sequence shown here is derived from an EMBL/GenBank/DDBJ whole genome shotgun (WGS) entry which is preliminary data.</text>
</comment>
<dbReference type="RefSeq" id="WP_010952979.1">
    <property type="nucleotide sequence ID" value="NZ_CABEEI010000004.1"/>
</dbReference>
<keyword evidence="1" id="KW-0472">Membrane</keyword>
<evidence type="ECO:0000313" key="2">
    <source>
        <dbReference type="EMBL" id="KAF0250721.1"/>
    </source>
</evidence>
<reference evidence="2 3" key="1">
    <citation type="submission" date="2019-12" db="EMBL/GenBank/DDBJ databases">
        <authorList>
            <person name="Woiski C."/>
        </authorList>
    </citation>
    <scope>NUCLEOTIDE SEQUENCE [LARGE SCALE GENOMIC DNA]</scope>
    <source>
        <strain evidence="2 3">BOE100</strain>
    </source>
</reference>
<accession>A0A7V8E9E9</accession>
<gene>
    <name evidence="2" type="ORF">GN299_32455</name>
</gene>
<evidence type="ECO:0000256" key="1">
    <source>
        <dbReference type="SAM" id="Phobius"/>
    </source>
</evidence>
<keyword evidence="1" id="KW-1133">Transmembrane helix</keyword>
<proteinExistence type="predicted"/>
<name>A0A7V8E9E9_PSEPU</name>
<evidence type="ECO:0000313" key="3">
    <source>
        <dbReference type="Proteomes" id="UP000442695"/>
    </source>
</evidence>
<keyword evidence="1" id="KW-0812">Transmembrane</keyword>
<dbReference type="EMBL" id="WOWR01000095">
    <property type="protein sequence ID" value="KAF0250721.1"/>
    <property type="molecule type" value="Genomic_DNA"/>
</dbReference>
<sequence>MALDIKSKWLLIVGILIGIGVITSGGVLFYLYHKHLGPISNQHAAWSSFGSLLSGFFMVASTGATVSTLLFLAHQNRQIQKTNSKQQQVTEAQLAATNFEQYVNHRRFFAERLTELEITFGNSFKFEKRESLYNKIFPNNSPTNLEFTAKVDSSIDNQNYLGKLNSILTKLDDFSRDPDWKNSGARRLIGLLIDLNEALDIRMINEAYDGDVNFSNSRTAINIYSPEEFIGIARTIYNSFMFYTGNPKLPEYHAVMGRSASDSLMEFFLRNTGASNPSSIVKVIPGLALMEKIYFNLYEIDLSHFQFMQPSYGTLVEAFASREAVMRLRDRLLVEHLAESGCEQTSKALAHAPEDDTHFDLLKDTNELFLQLLSISRSTRTQSDPA</sequence>
<protein>
    <submittedName>
        <fullName evidence="2">Uncharacterized protein</fullName>
    </submittedName>
</protein>
<dbReference type="Proteomes" id="UP000442695">
    <property type="component" value="Unassembled WGS sequence"/>
</dbReference>